<reference evidence="1" key="1">
    <citation type="submission" date="2018-02" db="EMBL/GenBank/DDBJ databases">
        <title>Rhizophora mucronata_Transcriptome.</title>
        <authorList>
            <person name="Meera S.P."/>
            <person name="Sreeshan A."/>
            <person name="Augustine A."/>
        </authorList>
    </citation>
    <scope>NUCLEOTIDE SEQUENCE</scope>
    <source>
        <tissue evidence="1">Leaf</tissue>
    </source>
</reference>
<evidence type="ECO:0000313" key="1">
    <source>
        <dbReference type="EMBL" id="MBX25042.1"/>
    </source>
</evidence>
<sequence length="63" mass="7357">MDRLLIFFNHYQNRYLQTSSQFHPLQLSLAFCPSPSIWNLSTCSYHAKGPKTALLHLLALKMY</sequence>
<proteinExistence type="predicted"/>
<dbReference type="AlphaFoldDB" id="A0A2P2M4B5"/>
<accession>A0A2P2M4B5</accession>
<name>A0A2P2M4B5_RHIMU</name>
<dbReference type="EMBL" id="GGEC01044546">
    <property type="protein sequence ID" value="MBX25030.1"/>
    <property type="molecule type" value="Transcribed_RNA"/>
</dbReference>
<dbReference type="EMBL" id="GGEC01044558">
    <property type="protein sequence ID" value="MBX25042.1"/>
    <property type="molecule type" value="Transcribed_RNA"/>
</dbReference>
<organism evidence="1">
    <name type="scientific">Rhizophora mucronata</name>
    <name type="common">Asiatic mangrove</name>
    <dbReference type="NCBI Taxonomy" id="61149"/>
    <lineage>
        <taxon>Eukaryota</taxon>
        <taxon>Viridiplantae</taxon>
        <taxon>Streptophyta</taxon>
        <taxon>Embryophyta</taxon>
        <taxon>Tracheophyta</taxon>
        <taxon>Spermatophyta</taxon>
        <taxon>Magnoliopsida</taxon>
        <taxon>eudicotyledons</taxon>
        <taxon>Gunneridae</taxon>
        <taxon>Pentapetalae</taxon>
        <taxon>rosids</taxon>
        <taxon>fabids</taxon>
        <taxon>Malpighiales</taxon>
        <taxon>Rhizophoraceae</taxon>
        <taxon>Rhizophora</taxon>
    </lineage>
</organism>
<protein>
    <submittedName>
        <fullName evidence="1">Uncharacterized protein MANES_13G059900</fullName>
    </submittedName>
</protein>